<feature type="region of interest" description="Disordered" evidence="1">
    <location>
        <begin position="1"/>
        <end position="42"/>
    </location>
</feature>
<dbReference type="RefSeq" id="WP_273376440.1">
    <property type="nucleotide sequence ID" value="NZ_BAABJL010000155.1"/>
</dbReference>
<accession>A0A927N499</accession>
<comment type="caution">
    <text evidence="2">The sequence shown here is derived from an EMBL/GenBank/DDBJ whole genome shotgun (WGS) entry which is preliminary data.</text>
</comment>
<name>A0A927N499_9ACTN</name>
<dbReference type="AlphaFoldDB" id="A0A927N499"/>
<dbReference type="Proteomes" id="UP000638648">
    <property type="component" value="Unassembled WGS sequence"/>
</dbReference>
<evidence type="ECO:0000313" key="3">
    <source>
        <dbReference type="Proteomes" id="UP000638648"/>
    </source>
</evidence>
<reference evidence="2" key="1">
    <citation type="submission" date="2020-10" db="EMBL/GenBank/DDBJ databases">
        <title>Sequencing the genomes of 1000 actinobacteria strains.</title>
        <authorList>
            <person name="Klenk H.-P."/>
        </authorList>
    </citation>
    <scope>NUCLEOTIDE SEQUENCE</scope>
    <source>
        <strain evidence="2">DSM 45354</strain>
    </source>
</reference>
<keyword evidence="3" id="KW-1185">Reference proteome</keyword>
<gene>
    <name evidence="2" type="ORF">HEB94_005530</name>
</gene>
<proteinExistence type="predicted"/>
<protein>
    <submittedName>
        <fullName evidence="2">Uncharacterized protein</fullName>
    </submittedName>
</protein>
<evidence type="ECO:0000313" key="2">
    <source>
        <dbReference type="EMBL" id="MBE1608682.1"/>
    </source>
</evidence>
<evidence type="ECO:0000256" key="1">
    <source>
        <dbReference type="SAM" id="MobiDB-lite"/>
    </source>
</evidence>
<organism evidence="2 3">
    <name type="scientific">Actinopolymorpha pittospori</name>
    <dbReference type="NCBI Taxonomy" id="648752"/>
    <lineage>
        <taxon>Bacteria</taxon>
        <taxon>Bacillati</taxon>
        <taxon>Actinomycetota</taxon>
        <taxon>Actinomycetes</taxon>
        <taxon>Propionibacteriales</taxon>
        <taxon>Actinopolymorphaceae</taxon>
        <taxon>Actinopolymorpha</taxon>
    </lineage>
</organism>
<sequence>MLVDQSQHGVVDLDSDDGVPIAEPNLDTLSNDPDLAQLGSPR</sequence>
<dbReference type="EMBL" id="JADBEM010000001">
    <property type="protein sequence ID" value="MBE1608682.1"/>
    <property type="molecule type" value="Genomic_DNA"/>
</dbReference>